<feature type="non-terminal residue" evidence="2">
    <location>
        <position position="84"/>
    </location>
</feature>
<dbReference type="AlphaFoldDB" id="A0A0F9EPU5"/>
<protein>
    <recommendedName>
        <fullName evidence="1">B12-binding domain-containing protein</fullName>
    </recommendedName>
</protein>
<evidence type="ECO:0000259" key="1">
    <source>
        <dbReference type="PROSITE" id="PS51332"/>
    </source>
</evidence>
<dbReference type="InterPro" id="IPR006158">
    <property type="entry name" value="Cobalamin-bd"/>
</dbReference>
<reference evidence="2" key="1">
    <citation type="journal article" date="2015" name="Nature">
        <title>Complex archaea that bridge the gap between prokaryotes and eukaryotes.</title>
        <authorList>
            <person name="Spang A."/>
            <person name="Saw J.H."/>
            <person name="Jorgensen S.L."/>
            <person name="Zaremba-Niedzwiedzka K."/>
            <person name="Martijn J."/>
            <person name="Lind A.E."/>
            <person name="van Eijk R."/>
            <person name="Schleper C."/>
            <person name="Guy L."/>
            <person name="Ettema T.J."/>
        </authorList>
    </citation>
    <scope>NUCLEOTIDE SEQUENCE</scope>
</reference>
<dbReference type="PROSITE" id="PS51332">
    <property type="entry name" value="B12_BINDING"/>
    <property type="match status" value="1"/>
</dbReference>
<evidence type="ECO:0000313" key="2">
    <source>
        <dbReference type="EMBL" id="KKL25893.1"/>
    </source>
</evidence>
<proteinExistence type="predicted"/>
<gene>
    <name evidence="2" type="ORF">LCGC14_2400750</name>
</gene>
<name>A0A0F9EPU5_9ZZZZ</name>
<accession>A0A0F9EPU5</accession>
<dbReference type="EMBL" id="LAZR01036043">
    <property type="protein sequence ID" value="KKL25893.1"/>
    <property type="molecule type" value="Genomic_DNA"/>
</dbReference>
<organism evidence="2">
    <name type="scientific">marine sediment metagenome</name>
    <dbReference type="NCBI Taxonomy" id="412755"/>
    <lineage>
        <taxon>unclassified sequences</taxon>
        <taxon>metagenomes</taxon>
        <taxon>ecological metagenomes</taxon>
    </lineage>
</organism>
<sequence>MSKPKILLVYPPITKLERYSSAIGASGGEQIPLGVYYLAAYVRERGYGVDVLDGEALGLTNQQIIGRLRDGRFNVLGISTTSVA</sequence>
<dbReference type="GO" id="GO:0046872">
    <property type="term" value="F:metal ion binding"/>
    <property type="evidence" value="ECO:0007669"/>
    <property type="project" value="InterPro"/>
</dbReference>
<dbReference type="GO" id="GO:0031419">
    <property type="term" value="F:cobalamin binding"/>
    <property type="evidence" value="ECO:0007669"/>
    <property type="project" value="InterPro"/>
</dbReference>
<feature type="domain" description="B12-binding" evidence="1">
    <location>
        <begin position="18"/>
        <end position="84"/>
    </location>
</feature>
<comment type="caution">
    <text evidence="2">The sequence shown here is derived from an EMBL/GenBank/DDBJ whole genome shotgun (WGS) entry which is preliminary data.</text>
</comment>